<proteinExistence type="predicted"/>
<comment type="caution">
    <text evidence="1">The sequence shown here is derived from an EMBL/GenBank/DDBJ whole genome shotgun (WGS) entry which is preliminary data.</text>
</comment>
<evidence type="ECO:0000313" key="1">
    <source>
        <dbReference type="EMBL" id="CAB9512349.1"/>
    </source>
</evidence>
<keyword evidence="2" id="KW-1185">Reference proteome</keyword>
<dbReference type="EMBL" id="CAICTM010000530">
    <property type="protein sequence ID" value="CAB9512349.1"/>
    <property type="molecule type" value="Genomic_DNA"/>
</dbReference>
<name>A0A9N8E1P6_9STRA</name>
<reference evidence="1" key="1">
    <citation type="submission" date="2020-06" db="EMBL/GenBank/DDBJ databases">
        <authorList>
            <consortium name="Plant Systems Biology data submission"/>
        </authorList>
    </citation>
    <scope>NUCLEOTIDE SEQUENCE</scope>
    <source>
        <strain evidence="1">D6</strain>
    </source>
</reference>
<accession>A0A9N8E1P6</accession>
<sequence length="220" mass="25452">MSSSWEDSSPPSNRPPELEQTLLLHRLVLSCLFFTHYFDEHEHILSPVEYWTNHRGRNSLAKFLDHFVEVIKKRWRRGGKLQTREEVMVPDFAHLFLQLFLDDLNDFTAGSSASLCSILVQREVALDDEAHYAFFILHFRVETFVVGVKNFSIFSQVAILGAILVRELHNLHLGVTEERNIVGCSFQPKRQRNLPLCNQKEQSSENLCRVSVVKIRFGGK</sequence>
<protein>
    <submittedName>
        <fullName evidence="1">Uncharacterized protein</fullName>
    </submittedName>
</protein>
<organism evidence="1 2">
    <name type="scientific">Seminavis robusta</name>
    <dbReference type="NCBI Taxonomy" id="568900"/>
    <lineage>
        <taxon>Eukaryota</taxon>
        <taxon>Sar</taxon>
        <taxon>Stramenopiles</taxon>
        <taxon>Ochrophyta</taxon>
        <taxon>Bacillariophyta</taxon>
        <taxon>Bacillariophyceae</taxon>
        <taxon>Bacillariophycidae</taxon>
        <taxon>Naviculales</taxon>
        <taxon>Naviculaceae</taxon>
        <taxon>Seminavis</taxon>
    </lineage>
</organism>
<evidence type="ECO:0000313" key="2">
    <source>
        <dbReference type="Proteomes" id="UP001153069"/>
    </source>
</evidence>
<dbReference type="Proteomes" id="UP001153069">
    <property type="component" value="Unassembled WGS sequence"/>
</dbReference>
<dbReference type="AlphaFoldDB" id="A0A9N8E1P6"/>
<gene>
    <name evidence="1" type="ORF">SEMRO_531_G161340.1</name>
</gene>